<evidence type="ECO:0000313" key="2">
    <source>
        <dbReference type="EMBL" id="WMW81984.1"/>
    </source>
</evidence>
<dbReference type="InterPro" id="IPR006675">
    <property type="entry name" value="HDIG_dom"/>
</dbReference>
<dbReference type="InterPro" id="IPR013976">
    <property type="entry name" value="HDOD"/>
</dbReference>
<dbReference type="Gene3D" id="1.10.3210.10">
    <property type="entry name" value="Hypothetical protein af1432"/>
    <property type="match status" value="1"/>
</dbReference>
<sequence>MTQFITDVDDHQISLEEVINKINDLPMLPDVAKEMLSDLNNDDISLDAIVEKVALDQALAAKVLRLANASIYGANSKVVTIQQAVAMLGIKNLKNLIRLSIFTKHLPHAACRGFDNQAYWRHNIATAICAELISRTLHMKHDFAFTAGLLHDIGRLVLVSRFPRKYEQVIESAKRSDTSLLEAERSVLGVDHVAVGLVLALQWNFSDAIQDGIRGHHDPDDKELNSVAAIVHVANAIVHALDLNNDERELVPLISQHAWDVLSLSDEAYLAIFHETELRVEAMNQMLQSS</sequence>
<organism evidence="2 3">
    <name type="scientific">Undibacterium cyanobacteriorum</name>
    <dbReference type="NCBI Taxonomy" id="3073561"/>
    <lineage>
        <taxon>Bacteria</taxon>
        <taxon>Pseudomonadati</taxon>
        <taxon>Pseudomonadota</taxon>
        <taxon>Betaproteobacteria</taxon>
        <taxon>Burkholderiales</taxon>
        <taxon>Oxalobacteraceae</taxon>
        <taxon>Undibacterium</taxon>
    </lineage>
</organism>
<dbReference type="EMBL" id="CP133720">
    <property type="protein sequence ID" value="WMW81984.1"/>
    <property type="molecule type" value="Genomic_DNA"/>
</dbReference>
<accession>A0ABY9RMQ9</accession>
<proteinExistence type="predicted"/>
<dbReference type="NCBIfam" id="TIGR00277">
    <property type="entry name" value="HDIG"/>
    <property type="match status" value="1"/>
</dbReference>
<dbReference type="Proteomes" id="UP001181355">
    <property type="component" value="Chromosome"/>
</dbReference>
<name>A0ABY9RMQ9_9BURK</name>
<dbReference type="Pfam" id="PF08668">
    <property type="entry name" value="HDOD"/>
    <property type="match status" value="1"/>
</dbReference>
<dbReference type="RefSeq" id="WP_309483461.1">
    <property type="nucleotide sequence ID" value="NZ_CP133720.1"/>
</dbReference>
<dbReference type="PANTHER" id="PTHR33525">
    <property type="match status" value="1"/>
</dbReference>
<gene>
    <name evidence="2" type="ORF">RF679_06775</name>
</gene>
<dbReference type="PANTHER" id="PTHR33525:SF3">
    <property type="entry name" value="RIBONUCLEASE Y"/>
    <property type="match status" value="1"/>
</dbReference>
<evidence type="ECO:0000259" key="1">
    <source>
        <dbReference type="PROSITE" id="PS51833"/>
    </source>
</evidence>
<reference evidence="2" key="1">
    <citation type="submission" date="2023-09" db="EMBL/GenBank/DDBJ databases">
        <title>Undibacterium sp. 20NA77.5 isolated from freshwater.</title>
        <authorList>
            <person name="Le V."/>
            <person name="Ko S.-R."/>
            <person name="Ahn C.-Y."/>
            <person name="Oh H.-M."/>
        </authorList>
    </citation>
    <scope>NUCLEOTIDE SEQUENCE</scope>
    <source>
        <strain evidence="2">20NA77.5</strain>
    </source>
</reference>
<protein>
    <submittedName>
        <fullName evidence="2">HDOD domain-containing protein</fullName>
    </submittedName>
</protein>
<keyword evidence="3" id="KW-1185">Reference proteome</keyword>
<dbReference type="InterPro" id="IPR052340">
    <property type="entry name" value="RNase_Y/CdgJ"/>
</dbReference>
<dbReference type="SUPFAM" id="SSF109604">
    <property type="entry name" value="HD-domain/PDEase-like"/>
    <property type="match status" value="1"/>
</dbReference>
<evidence type="ECO:0000313" key="3">
    <source>
        <dbReference type="Proteomes" id="UP001181355"/>
    </source>
</evidence>
<feature type="domain" description="HDOD" evidence="1">
    <location>
        <begin position="25"/>
        <end position="219"/>
    </location>
</feature>
<dbReference type="PROSITE" id="PS51833">
    <property type="entry name" value="HDOD"/>
    <property type="match status" value="1"/>
</dbReference>